<evidence type="ECO:0000256" key="3">
    <source>
        <dbReference type="ARBA" id="ARBA00026121"/>
    </source>
</evidence>
<reference evidence="6" key="1">
    <citation type="submission" date="2022-11" db="UniProtKB">
        <authorList>
            <consortium name="WormBaseParasite"/>
        </authorList>
    </citation>
    <scope>IDENTIFICATION</scope>
</reference>
<evidence type="ECO:0000256" key="2">
    <source>
        <dbReference type="ARBA" id="ARBA00022832"/>
    </source>
</evidence>
<feature type="domain" description="AMP-dependent synthetase/ligase" evidence="4">
    <location>
        <begin position="3"/>
        <end position="76"/>
    </location>
</feature>
<dbReference type="PANTHER" id="PTHR43272">
    <property type="entry name" value="LONG-CHAIN-FATTY-ACID--COA LIGASE"/>
    <property type="match status" value="1"/>
</dbReference>
<protein>
    <recommendedName>
        <fullName evidence="3">long-chain-fatty-acid--CoA ligase</fullName>
        <ecNumber evidence="3">6.2.1.3</ecNumber>
    </recommendedName>
</protein>
<name>A0A914QE62_9BILA</name>
<dbReference type="Proteomes" id="UP000887578">
    <property type="component" value="Unplaced"/>
</dbReference>
<dbReference type="AlphaFoldDB" id="A0A914QE62"/>
<keyword evidence="2" id="KW-0276">Fatty acid metabolism</keyword>
<keyword evidence="5" id="KW-1185">Reference proteome</keyword>
<evidence type="ECO:0000313" key="6">
    <source>
        <dbReference type="WBParaSite" id="PDA_v2.g30066.t1"/>
    </source>
</evidence>
<dbReference type="EC" id="6.2.1.3" evidence="3"/>
<dbReference type="InterPro" id="IPR042099">
    <property type="entry name" value="ANL_N_sf"/>
</dbReference>
<dbReference type="GO" id="GO:0004467">
    <property type="term" value="F:long-chain fatty acid-CoA ligase activity"/>
    <property type="evidence" value="ECO:0007669"/>
    <property type="project" value="UniProtKB-EC"/>
</dbReference>
<keyword evidence="1" id="KW-0436">Ligase</keyword>
<dbReference type="SUPFAM" id="SSF56801">
    <property type="entry name" value="Acetyl-CoA synthetase-like"/>
    <property type="match status" value="1"/>
</dbReference>
<proteinExistence type="predicted"/>
<organism evidence="5 6">
    <name type="scientific">Panagrolaimus davidi</name>
    <dbReference type="NCBI Taxonomy" id="227884"/>
    <lineage>
        <taxon>Eukaryota</taxon>
        <taxon>Metazoa</taxon>
        <taxon>Ecdysozoa</taxon>
        <taxon>Nematoda</taxon>
        <taxon>Chromadorea</taxon>
        <taxon>Rhabditida</taxon>
        <taxon>Tylenchina</taxon>
        <taxon>Panagrolaimomorpha</taxon>
        <taxon>Panagrolaimoidea</taxon>
        <taxon>Panagrolaimidae</taxon>
        <taxon>Panagrolaimus</taxon>
    </lineage>
</organism>
<evidence type="ECO:0000313" key="5">
    <source>
        <dbReference type="Proteomes" id="UP000887578"/>
    </source>
</evidence>
<keyword evidence="2" id="KW-0443">Lipid metabolism</keyword>
<dbReference type="Pfam" id="PF00501">
    <property type="entry name" value="AMP-binding"/>
    <property type="match status" value="1"/>
</dbReference>
<dbReference type="InterPro" id="IPR000873">
    <property type="entry name" value="AMP-dep_synth/lig_dom"/>
</dbReference>
<evidence type="ECO:0000256" key="1">
    <source>
        <dbReference type="ARBA" id="ARBA00022598"/>
    </source>
</evidence>
<dbReference type="WBParaSite" id="PDA_v2.g30066.t1">
    <property type="protein sequence ID" value="PDA_v2.g30066.t1"/>
    <property type="gene ID" value="PDA_v2.g30066"/>
</dbReference>
<dbReference type="Gene3D" id="3.40.50.12780">
    <property type="entry name" value="N-terminal domain of ligase-like"/>
    <property type="match status" value="1"/>
</dbReference>
<dbReference type="GO" id="GO:0005783">
    <property type="term" value="C:endoplasmic reticulum"/>
    <property type="evidence" value="ECO:0007669"/>
    <property type="project" value="TreeGrafter"/>
</dbReference>
<evidence type="ECO:0000259" key="4">
    <source>
        <dbReference type="Pfam" id="PF00501"/>
    </source>
</evidence>
<accession>A0A914QE62</accession>
<dbReference type="GO" id="GO:0016020">
    <property type="term" value="C:membrane"/>
    <property type="evidence" value="ECO:0007669"/>
    <property type="project" value="TreeGrafter"/>
</dbReference>
<sequence length="87" mass="9022">MGGKVRLMITGSAPISAEVLEICKIALGAIICEGYGQTEATAMATLTWPGDSDGGHCGAPAVCATIRLGDVPELEYYAVSIMQKNYA</sequence>
<dbReference type="PANTHER" id="PTHR43272:SF43">
    <property type="entry name" value="LONG-CHAIN-FATTY-ACID--COA LIGASE"/>
    <property type="match status" value="1"/>
</dbReference>